<name>A0A1I2BUK5_9BACL</name>
<evidence type="ECO:0000256" key="1">
    <source>
        <dbReference type="SAM" id="Phobius"/>
    </source>
</evidence>
<keyword evidence="3" id="KW-1185">Reference proteome</keyword>
<reference evidence="3" key="1">
    <citation type="submission" date="2016-10" db="EMBL/GenBank/DDBJ databases">
        <authorList>
            <person name="Varghese N."/>
            <person name="Submissions S."/>
        </authorList>
    </citation>
    <scope>NUCLEOTIDE SEQUENCE [LARGE SCALE GENOMIC DNA]</scope>
    <source>
        <strain evidence="3">CGMCC 1.10784</strain>
    </source>
</reference>
<organism evidence="2 3">
    <name type="scientific">Paenibacillus catalpae</name>
    <dbReference type="NCBI Taxonomy" id="1045775"/>
    <lineage>
        <taxon>Bacteria</taxon>
        <taxon>Bacillati</taxon>
        <taxon>Bacillota</taxon>
        <taxon>Bacilli</taxon>
        <taxon>Bacillales</taxon>
        <taxon>Paenibacillaceae</taxon>
        <taxon>Paenibacillus</taxon>
    </lineage>
</organism>
<feature type="transmembrane region" description="Helical" evidence="1">
    <location>
        <begin position="31"/>
        <end position="49"/>
    </location>
</feature>
<dbReference type="AlphaFoldDB" id="A0A1I2BUK5"/>
<accession>A0A1I2BUK5</accession>
<dbReference type="EMBL" id="FOMT01000003">
    <property type="protein sequence ID" value="SFE59608.1"/>
    <property type="molecule type" value="Genomic_DNA"/>
</dbReference>
<sequence length="76" mass="8638">MLASALVLCTASAMAFRELPRLFRQGQGREAVVFLLMLILGVYFSLIAVNELKTPSPLKLIEYIYHPVNQFFSGWF</sequence>
<gene>
    <name evidence="2" type="ORF">SAMN05216378_3665</name>
</gene>
<protein>
    <submittedName>
        <fullName evidence="2">Uncharacterized protein</fullName>
    </submittedName>
</protein>
<dbReference type="Proteomes" id="UP000198855">
    <property type="component" value="Unassembled WGS sequence"/>
</dbReference>
<keyword evidence="1" id="KW-0472">Membrane</keyword>
<keyword evidence="1" id="KW-0812">Transmembrane</keyword>
<keyword evidence="1" id="KW-1133">Transmembrane helix</keyword>
<evidence type="ECO:0000313" key="3">
    <source>
        <dbReference type="Proteomes" id="UP000198855"/>
    </source>
</evidence>
<proteinExistence type="predicted"/>
<evidence type="ECO:0000313" key="2">
    <source>
        <dbReference type="EMBL" id="SFE59608.1"/>
    </source>
</evidence>
<dbReference type="STRING" id="1045775.SAMN05216378_3665"/>